<dbReference type="RefSeq" id="WP_066756447.1">
    <property type="nucleotide sequence ID" value="NZ_JBHUMB010000006.1"/>
</dbReference>
<reference evidence="2" key="1">
    <citation type="journal article" date="2019" name="Int. J. Syst. Evol. Microbiol.">
        <title>The Global Catalogue of Microorganisms (GCM) 10K type strain sequencing project: providing services to taxonomists for standard genome sequencing and annotation.</title>
        <authorList>
            <consortium name="The Broad Institute Genomics Platform"/>
            <consortium name="The Broad Institute Genome Sequencing Center for Infectious Disease"/>
            <person name="Wu L."/>
            <person name="Ma J."/>
        </authorList>
    </citation>
    <scope>NUCLEOTIDE SEQUENCE [LARGE SCALE GENOMIC DNA]</scope>
    <source>
        <strain evidence="2">KCTC 42247</strain>
    </source>
</reference>
<organism evidence="1 2">
    <name type="scientific">Sphingobacterium populi</name>
    <dbReference type="NCBI Taxonomy" id="1812824"/>
    <lineage>
        <taxon>Bacteria</taxon>
        <taxon>Pseudomonadati</taxon>
        <taxon>Bacteroidota</taxon>
        <taxon>Sphingobacteriia</taxon>
        <taxon>Sphingobacteriales</taxon>
        <taxon>Sphingobacteriaceae</taxon>
        <taxon>Sphingobacterium</taxon>
    </lineage>
</organism>
<accession>A0ABW5UE14</accession>
<name>A0ABW5UE14_9SPHI</name>
<sequence>MNIEYNNEYIEECVNDVLIKNRVYLNKELKSSRSNFNKIIEKVIKIILQEKKDDERICEPVHHLMKQNELLIAEFIKNAKE</sequence>
<evidence type="ECO:0000313" key="2">
    <source>
        <dbReference type="Proteomes" id="UP001597418"/>
    </source>
</evidence>
<comment type="caution">
    <text evidence="1">The sequence shown here is derived from an EMBL/GenBank/DDBJ whole genome shotgun (WGS) entry which is preliminary data.</text>
</comment>
<gene>
    <name evidence="1" type="ORF">ACFSQ6_07050</name>
</gene>
<dbReference type="Proteomes" id="UP001597418">
    <property type="component" value="Unassembled WGS sequence"/>
</dbReference>
<dbReference type="EMBL" id="JBHUMB010000006">
    <property type="protein sequence ID" value="MFD2743151.1"/>
    <property type="molecule type" value="Genomic_DNA"/>
</dbReference>
<protein>
    <submittedName>
        <fullName evidence="1">Uncharacterized protein</fullName>
    </submittedName>
</protein>
<evidence type="ECO:0000313" key="1">
    <source>
        <dbReference type="EMBL" id="MFD2743151.1"/>
    </source>
</evidence>
<proteinExistence type="predicted"/>
<keyword evidence="2" id="KW-1185">Reference proteome</keyword>